<sequence length="200" mass="22712">MGLLFSGISFSSCTTVSSSEQQATEVLQTIRFQEGDIVFREGRGWESRIIQMMNPHGKYTHAGIVTDSGSTWMVIHAVPNEPDYEGDVDRVKMEPVTAFFDQSRAIHGEVKRIDDTDKAQKAASVAFRLYRQHTPFDHAYDDTDSTRMYCTELVDFAFRKAGINLTDKQDRRNGFTGFTGNYLFPSDLCESPYLTSIFKF</sequence>
<keyword evidence="1" id="KW-0378">Hydrolase</keyword>
<comment type="caution">
    <text evidence="1">The sequence shown here is derived from an EMBL/GenBank/DDBJ whole genome shotgun (WGS) entry which is preliminary data.</text>
</comment>
<dbReference type="GeneID" id="82443069"/>
<dbReference type="InterPro" id="IPR024453">
    <property type="entry name" value="Peptidase_C92"/>
</dbReference>
<reference evidence="1 2" key="1">
    <citation type="submission" date="2022-08" db="EMBL/GenBank/DDBJ databases">
        <authorList>
            <person name="Zeman M."/>
            <person name="Kubasova T."/>
        </authorList>
    </citation>
    <scope>NUCLEOTIDE SEQUENCE [LARGE SCALE GENOMIC DNA]</scope>
    <source>
        <strain evidence="1 2">ET62</strain>
    </source>
</reference>
<dbReference type="GO" id="GO:0016787">
    <property type="term" value="F:hydrolase activity"/>
    <property type="evidence" value="ECO:0007669"/>
    <property type="project" value="UniProtKB-KW"/>
</dbReference>
<dbReference type="Proteomes" id="UP001204579">
    <property type="component" value="Unassembled WGS sequence"/>
</dbReference>
<dbReference type="Pfam" id="PF05708">
    <property type="entry name" value="Peptidase_C92"/>
    <property type="match status" value="1"/>
</dbReference>
<name>A0AAW5N9C8_9BACT</name>
<dbReference type="SUPFAM" id="SSF54001">
    <property type="entry name" value="Cysteine proteinases"/>
    <property type="match status" value="1"/>
</dbReference>
<organism evidence="1 2">
    <name type="scientific">Phocaeicola barnesiae</name>
    <dbReference type="NCBI Taxonomy" id="376804"/>
    <lineage>
        <taxon>Bacteria</taxon>
        <taxon>Pseudomonadati</taxon>
        <taxon>Bacteroidota</taxon>
        <taxon>Bacteroidia</taxon>
        <taxon>Bacteroidales</taxon>
        <taxon>Bacteroidaceae</taxon>
        <taxon>Phocaeicola</taxon>
    </lineage>
</organism>
<evidence type="ECO:0000313" key="2">
    <source>
        <dbReference type="Proteomes" id="UP001204579"/>
    </source>
</evidence>
<dbReference type="RefSeq" id="WP_162160989.1">
    <property type="nucleotide sequence ID" value="NZ_CALULB010000032.1"/>
</dbReference>
<dbReference type="AlphaFoldDB" id="A0AAW5N9C8"/>
<dbReference type="InterPro" id="IPR038765">
    <property type="entry name" value="Papain-like_cys_pep_sf"/>
</dbReference>
<dbReference type="Gene3D" id="3.90.1720.10">
    <property type="entry name" value="endopeptidase domain like (from Nostoc punctiforme)"/>
    <property type="match status" value="1"/>
</dbReference>
<keyword evidence="2" id="KW-1185">Reference proteome</keyword>
<gene>
    <name evidence="1" type="ORF">NW209_05280</name>
</gene>
<proteinExistence type="predicted"/>
<accession>A0AAW5N9C8</accession>
<evidence type="ECO:0000313" key="1">
    <source>
        <dbReference type="EMBL" id="MCR8873434.1"/>
    </source>
</evidence>
<dbReference type="EMBL" id="JANRHJ010000005">
    <property type="protein sequence ID" value="MCR8873434.1"/>
    <property type="molecule type" value="Genomic_DNA"/>
</dbReference>
<protein>
    <submittedName>
        <fullName evidence="1">YiiX/YebB-like N1pC/P60 family cysteine hydrolase</fullName>
    </submittedName>
</protein>